<dbReference type="GO" id="GO:0008270">
    <property type="term" value="F:zinc ion binding"/>
    <property type="evidence" value="ECO:0007669"/>
    <property type="project" value="UniProtKB-KW"/>
</dbReference>
<dbReference type="SMART" id="SM00356">
    <property type="entry name" value="ZnF_C3H1"/>
    <property type="match status" value="2"/>
</dbReference>
<keyword evidence="8" id="KW-1185">Reference proteome</keyword>
<organism evidence="7 8">
    <name type="scientific">Claviceps purpurea (strain 20.1)</name>
    <name type="common">Ergot fungus</name>
    <name type="synonym">Sphacelia segetum</name>
    <dbReference type="NCBI Taxonomy" id="1111077"/>
    <lineage>
        <taxon>Eukaryota</taxon>
        <taxon>Fungi</taxon>
        <taxon>Dikarya</taxon>
        <taxon>Ascomycota</taxon>
        <taxon>Pezizomycotina</taxon>
        <taxon>Sordariomycetes</taxon>
        <taxon>Hypocreomycetidae</taxon>
        <taxon>Hypocreales</taxon>
        <taxon>Clavicipitaceae</taxon>
        <taxon>Claviceps</taxon>
    </lineage>
</organism>
<dbReference type="Gene3D" id="3.30.40.10">
    <property type="entry name" value="Zinc/RING finger domain, C3HC4 (zinc finger)"/>
    <property type="match status" value="1"/>
</dbReference>
<dbReference type="Proteomes" id="UP000016801">
    <property type="component" value="Unassembled WGS sequence"/>
</dbReference>
<dbReference type="InterPro" id="IPR011990">
    <property type="entry name" value="TPR-like_helical_dom_sf"/>
</dbReference>
<evidence type="ECO:0000313" key="8">
    <source>
        <dbReference type="Proteomes" id="UP000016801"/>
    </source>
</evidence>
<protein>
    <submittedName>
        <fullName evidence="7">Related to BUD7 protein</fullName>
    </submittedName>
</protein>
<dbReference type="Gene3D" id="1.25.40.10">
    <property type="entry name" value="Tetratricopeptide repeat domain"/>
    <property type="match status" value="2"/>
</dbReference>
<dbReference type="VEuPathDB" id="FungiDB:CPUR_01914"/>
<feature type="region of interest" description="Disordered" evidence="5">
    <location>
        <begin position="1355"/>
        <end position="1419"/>
    </location>
</feature>
<dbReference type="FunFam" id="1.25.40.10:FF:000146">
    <property type="entry name" value="Clathrin-coated vesiclec protein (Bud7)"/>
    <property type="match status" value="1"/>
</dbReference>
<feature type="zinc finger region" description="C3H1-type" evidence="4">
    <location>
        <begin position="34"/>
        <end position="61"/>
    </location>
</feature>
<dbReference type="InterPro" id="IPR036855">
    <property type="entry name" value="Znf_CCCH_sf"/>
</dbReference>
<dbReference type="eggNOG" id="KOG1812">
    <property type="taxonomic scope" value="Eukaryota"/>
</dbReference>
<dbReference type="InterPro" id="IPR000571">
    <property type="entry name" value="Znf_CCCH"/>
</dbReference>
<dbReference type="SUPFAM" id="SSF48452">
    <property type="entry name" value="TPR-like"/>
    <property type="match status" value="1"/>
</dbReference>
<feature type="region of interest" description="Disordered" evidence="5">
    <location>
        <begin position="1"/>
        <end position="32"/>
    </location>
</feature>
<dbReference type="InterPro" id="IPR015374">
    <property type="entry name" value="ChAPs"/>
</dbReference>
<dbReference type="Pfam" id="PF00642">
    <property type="entry name" value="zf-CCCH"/>
    <property type="match status" value="1"/>
</dbReference>
<feature type="zinc finger region" description="C3H1-type" evidence="4">
    <location>
        <begin position="84"/>
        <end position="111"/>
    </location>
</feature>
<keyword evidence="3 4" id="KW-0862">Zinc</keyword>
<evidence type="ECO:0000256" key="3">
    <source>
        <dbReference type="ARBA" id="ARBA00022833"/>
    </source>
</evidence>
<dbReference type="PANTHER" id="PTHR31975:SF1">
    <property type="entry name" value="BUD SITE SELECTION PROTEIN 7-RELATED"/>
    <property type="match status" value="1"/>
</dbReference>
<feature type="domain" description="C3H1-type" evidence="6">
    <location>
        <begin position="84"/>
        <end position="111"/>
    </location>
</feature>
<dbReference type="CDD" id="cd20335">
    <property type="entry name" value="BRcat_RBR"/>
    <property type="match status" value="1"/>
</dbReference>
<feature type="compositionally biased region" description="Acidic residues" evidence="5">
    <location>
        <begin position="779"/>
        <end position="793"/>
    </location>
</feature>
<name>M1WBT8_CLAP2</name>
<reference evidence="7 8" key="1">
    <citation type="journal article" date="2013" name="PLoS Genet.">
        <title>Plant-symbiotic fungi as chemical engineers: Multi-genome analysis of the Clavicipitaceae reveals dynamics of alkaloid loci.</title>
        <authorList>
            <person name="Schardl C.L."/>
            <person name="Young C.A."/>
            <person name="Hesse U."/>
            <person name="Amyotte S.G."/>
            <person name="Andreeva K."/>
            <person name="Calie P.J."/>
            <person name="Fleetwood D.J."/>
            <person name="Haws D.C."/>
            <person name="Moore N."/>
            <person name="Oeser B."/>
            <person name="Panaccione D.G."/>
            <person name="Schweri K.K."/>
            <person name="Voisey C.R."/>
            <person name="Farman M.L."/>
            <person name="Jaromczyk J.W."/>
            <person name="Roe B.A."/>
            <person name="O'Sullivan D.M."/>
            <person name="Scott B."/>
            <person name="Tudzynski P."/>
            <person name="An Z."/>
            <person name="Arnaoudova E.G."/>
            <person name="Bullock C.T."/>
            <person name="Charlton N.D."/>
            <person name="Chen L."/>
            <person name="Cox M."/>
            <person name="Dinkins R.D."/>
            <person name="Florea S."/>
            <person name="Glenn A.E."/>
            <person name="Gordon A."/>
            <person name="Gueldener U."/>
            <person name="Harris D.R."/>
            <person name="Hollin W."/>
            <person name="Jaromczyk J."/>
            <person name="Johnson R.D."/>
            <person name="Khan A.K."/>
            <person name="Leistner E."/>
            <person name="Leuchtmann A."/>
            <person name="Li C."/>
            <person name="Liu J."/>
            <person name="Liu J."/>
            <person name="Liu M."/>
            <person name="Mace W."/>
            <person name="Machado C."/>
            <person name="Nagabhyru P."/>
            <person name="Pan J."/>
            <person name="Schmid J."/>
            <person name="Sugawara K."/>
            <person name="Steiner U."/>
            <person name="Takach J.E."/>
            <person name="Tanaka E."/>
            <person name="Webb J.S."/>
            <person name="Wilson E.V."/>
            <person name="Wiseman J.L."/>
            <person name="Yoshida R."/>
            <person name="Zeng Z."/>
        </authorList>
    </citation>
    <scope>NUCLEOTIDE SEQUENCE [LARGE SCALE GENOMIC DNA]</scope>
    <source>
        <strain evidence="7 8">20.1</strain>
    </source>
</reference>
<dbReference type="OrthoDB" id="1431934at2759"/>
<feature type="domain" description="C3H1-type" evidence="6">
    <location>
        <begin position="34"/>
        <end position="61"/>
    </location>
</feature>
<evidence type="ECO:0000256" key="5">
    <source>
        <dbReference type="SAM" id="MobiDB-lite"/>
    </source>
</evidence>
<dbReference type="SUPFAM" id="SSF57850">
    <property type="entry name" value="RING/U-box"/>
    <property type="match status" value="1"/>
</dbReference>
<keyword evidence="2 4" id="KW-0863">Zinc-finger</keyword>
<feature type="region of interest" description="Disordered" evidence="5">
    <location>
        <begin position="755"/>
        <end position="793"/>
    </location>
</feature>
<sequence>MSARTARKTQVAQMEEVNGGSSKPTPSFTPASDWRSSTICQFFARGRCRNGTTCSFSHAQNREETRPPTNALRHPLSMRPQLDPRSHIPCRFYQQGSCTKGEKCQFAHDIGHTTTQTVVVDDGFKEGPMSETSMPESWCRELKGAFVCFGDGVVVTKVSFPADYSAVRISNLPRDSTASSVVDLARSLGFTVAADRIRVSSAMGDDGVHCVADIRVEDAHFSRRFCAVLAYRKGDDALKAVSINAGMSPLTTSHRRVDSKKVHCSWHKPTKRAWLNYSMQGVATKVSSKFSAGLYKVLDQKVRCEEPTRSAGKRNPLAWTVRLLDIPVHATEEDVTKSIPSVRAPGHVELGASSYDTDLSVANTSIESLLLRAGPLERWEGAAEGSGKRFKAKAWFMNDADARQAVKLSHDTPLSFNKYGRLTVQLVHSARLKVPARVYNVVEQEIAEHKQTWASQHLIYMAYPPDSHGLRVLKVEGEIAGDVAKAKTALEQIVDGEVLIRDGKPVWSPSFAAHGDAHQAIKQLERELGILIVRDRRRARLQLLGPRPQRQKAQQVLVELAQSKPPSVVYSIELDAELFPRAFRGGYRAITAAIGQDKVVVDVTSRPRRILVAGSESDFRLAREILQNGDGSKGKSFASWTKQDNDSTASACAICWTKAENPVHTACKHVYCAGCFEDLCLAGAHSGTSIRCQGDADTCGVILPRKELAKHISSAALDEILETAFTTYAARHAHELKNCPTPDCTQLYRASKAKAPPLVTHQQDGANAGARDEDHENRDDDEDDNENGADDAPEPPFFKCPSCLVTTCTACHIPHEAQTCAEYRNLCSSGGSSKLPEATKKELGIKNCPDCGIMIEKASGCNHMCLGRIPYAERTYGVAVLISNKTQHARAPIETIPAPATTVRAHLRKSSRSFLVAMVAPAVPELTEESLHESIDARTESLIGLRELGPPDLVHLLKQGVRNTAKQTGIYHHVTGVDASSSASLAAYINTLTYKDNGSNATSKIVQGVYCCYNAFSRLDMRVHVSIPGTVESYCVDERGEKRKASDELWLETYLCSVLRAYSYADDGSGETIRKILGVRRFNPITNTETEQKFLNAAEHLFFRGWQLGSDSIVQVPTNVSNHLTTGLLKYLETTGRHASGINLFEKLRTQSVEVSSLLSKVMFMGNQEVSGIKNLYQSLQETPMDHVMLDTQAEFLLNKAQKAETAEQRDERLKMALGCADRSTIAAPSEFGTWARLAQVYVAMEDWENALTTLNSCPMFTHQDKDTPIMPDPRDVLLPILADTRLDEIDSEPESRFSEQVDASLLNLRAAGYRGTFKQAYRLLTEMTAKIGWDQLLKIRSNVFVMEDEYRTEKQEASHATAPLKRNPSIDALRGTPVPTANGDADESEDEGAGQTADADELHTNGEGNGLEKPSHAIDPKEVKADTDNTTQNDQHLSKLNTKRLCERWLDSLFMVLYEDLRVYTIWRTQMAQYRAQQMQYKKSAEEWEILGALAERLQHFDEAVEAYRACLSLRFSPKSLAGVLRVFKKTKNNTRDMVAAVIRLVTWQYRWYSEFSPELLHTIRTLIEDEGAVKVRSIIQATSLPQNVVDLTHHYAALCATFRSSGTEG</sequence>
<evidence type="ECO:0000259" key="6">
    <source>
        <dbReference type="PROSITE" id="PS50103"/>
    </source>
</evidence>
<dbReference type="CDD" id="cd20336">
    <property type="entry name" value="Rcat_RBR"/>
    <property type="match status" value="1"/>
</dbReference>
<dbReference type="FunFam" id="1.25.40.10:FF:000149">
    <property type="entry name" value="Clathrin-coated vesiclec protein (Bud7)"/>
    <property type="match status" value="1"/>
</dbReference>
<proteinExistence type="predicted"/>
<evidence type="ECO:0000256" key="1">
    <source>
        <dbReference type="ARBA" id="ARBA00022723"/>
    </source>
</evidence>
<evidence type="ECO:0000256" key="2">
    <source>
        <dbReference type="ARBA" id="ARBA00022771"/>
    </source>
</evidence>
<keyword evidence="1 4" id="KW-0479">Metal-binding</keyword>
<dbReference type="GO" id="GO:0034044">
    <property type="term" value="C:exomer complex"/>
    <property type="evidence" value="ECO:0007669"/>
    <property type="project" value="UniProtKB-ARBA"/>
</dbReference>
<dbReference type="HOGENOM" id="CLU_243873_0_0_1"/>
<dbReference type="Gene3D" id="4.10.1000.10">
    <property type="entry name" value="Zinc finger, CCCH-type"/>
    <property type="match status" value="2"/>
</dbReference>
<dbReference type="SUPFAM" id="SSF90229">
    <property type="entry name" value="CCCH zinc finger"/>
    <property type="match status" value="2"/>
</dbReference>
<evidence type="ECO:0000256" key="4">
    <source>
        <dbReference type="PROSITE-ProRule" id="PRU00723"/>
    </source>
</evidence>
<dbReference type="EMBL" id="CAGA01000008">
    <property type="protein sequence ID" value="CCE28439.1"/>
    <property type="molecule type" value="Genomic_DNA"/>
</dbReference>
<dbReference type="GO" id="GO:0006893">
    <property type="term" value="P:Golgi to plasma membrane transport"/>
    <property type="evidence" value="ECO:0007669"/>
    <property type="project" value="TreeGrafter"/>
</dbReference>
<dbReference type="PANTHER" id="PTHR31975">
    <property type="entry name" value="BUD SITE SELECTION PROTEIN 7-RELATED"/>
    <property type="match status" value="1"/>
</dbReference>
<dbReference type="PROSITE" id="PS50103">
    <property type="entry name" value="ZF_C3H1"/>
    <property type="match status" value="2"/>
</dbReference>
<gene>
    <name evidence="7" type="ORF">CPUR_01914</name>
</gene>
<dbReference type="Pfam" id="PF09295">
    <property type="entry name" value="ChAPs"/>
    <property type="match status" value="1"/>
</dbReference>
<dbReference type="STRING" id="1111077.M1WBT8"/>
<accession>M1WBT8</accession>
<dbReference type="InterPro" id="IPR013083">
    <property type="entry name" value="Znf_RING/FYVE/PHD"/>
</dbReference>
<comment type="caution">
    <text evidence="7">The sequence shown here is derived from an EMBL/GenBank/DDBJ whole genome shotgun (WGS) entry which is preliminary data.</text>
</comment>
<feature type="compositionally biased region" description="Polar residues" evidence="5">
    <location>
        <begin position="19"/>
        <end position="32"/>
    </location>
</feature>
<dbReference type="Pfam" id="PF18345">
    <property type="entry name" value="zf_CCCH_4"/>
    <property type="match status" value="1"/>
</dbReference>
<evidence type="ECO:0000313" key="7">
    <source>
        <dbReference type="EMBL" id="CCE28439.1"/>
    </source>
</evidence>